<evidence type="ECO:0000256" key="1">
    <source>
        <dbReference type="SAM" id="MobiDB-lite"/>
    </source>
</evidence>
<dbReference type="AlphaFoldDB" id="A0A6C0F6W1"/>
<reference evidence="2" key="1">
    <citation type="journal article" date="2020" name="Nature">
        <title>Giant virus diversity and host interactions through global metagenomics.</title>
        <authorList>
            <person name="Schulz F."/>
            <person name="Roux S."/>
            <person name="Paez-Espino D."/>
            <person name="Jungbluth S."/>
            <person name="Walsh D.A."/>
            <person name="Denef V.J."/>
            <person name="McMahon K.D."/>
            <person name="Konstantinidis K.T."/>
            <person name="Eloe-Fadrosh E.A."/>
            <person name="Kyrpides N.C."/>
            <person name="Woyke T."/>
        </authorList>
    </citation>
    <scope>NUCLEOTIDE SEQUENCE</scope>
    <source>
        <strain evidence="2">GVMAG-S-ERX555967-130</strain>
    </source>
</reference>
<feature type="compositionally biased region" description="Basic residues" evidence="1">
    <location>
        <begin position="1"/>
        <end position="45"/>
    </location>
</feature>
<evidence type="ECO:0000313" key="2">
    <source>
        <dbReference type="EMBL" id="QHT36834.1"/>
    </source>
</evidence>
<accession>A0A6C0F6W1</accession>
<sequence>MRSRKYSRRRTARRRTARRKASRRTARRRTSRRTNRVNRVNRKRYSNQMRGGMGKYPTESPRFSKLDVSSVETQAKELDLNQTYELLANEKGMIGFGDTEYPRPGPKVQVKSYDEEAQAYGCEIIDLGNYEGVGNRLGKSAGDTVWIVKRSSSLLPKSGMKKYPFKIRDTIRDTDIYIRCVPSDETTHENPLGVPIEKGQFYTLTTSLTKDGSGDESTQTVKAEQVDDKKGEYHMIHINKYYPTEYRFVLKKREFRKDNVQTYPYKYKSRNPDDSILEVYVKTPVPFDHDRGLEIEEEMKKRISDAKIRQEDALKEAKKQREADDLEVFERNMQVMNT</sequence>
<name>A0A6C0F6W1_9ZZZZ</name>
<feature type="region of interest" description="Disordered" evidence="1">
    <location>
        <begin position="1"/>
        <end position="62"/>
    </location>
</feature>
<proteinExistence type="predicted"/>
<protein>
    <submittedName>
        <fullName evidence="2">Uncharacterized protein</fullName>
    </submittedName>
</protein>
<dbReference type="EMBL" id="MN738786">
    <property type="protein sequence ID" value="QHT36834.1"/>
    <property type="molecule type" value="Genomic_DNA"/>
</dbReference>
<organism evidence="2">
    <name type="scientific">viral metagenome</name>
    <dbReference type="NCBI Taxonomy" id="1070528"/>
    <lineage>
        <taxon>unclassified sequences</taxon>
        <taxon>metagenomes</taxon>
        <taxon>organismal metagenomes</taxon>
    </lineage>
</organism>